<reference evidence="2" key="1">
    <citation type="journal article" date="2020" name="Nature">
        <title>Giant virus diversity and host interactions through global metagenomics.</title>
        <authorList>
            <person name="Schulz F."/>
            <person name="Roux S."/>
            <person name="Paez-Espino D."/>
            <person name="Jungbluth S."/>
            <person name="Walsh D.A."/>
            <person name="Denef V.J."/>
            <person name="McMahon K.D."/>
            <person name="Konstantinidis K.T."/>
            <person name="Eloe-Fadrosh E.A."/>
            <person name="Kyrpides N.C."/>
            <person name="Woyke T."/>
        </authorList>
    </citation>
    <scope>NUCLEOTIDE SEQUENCE</scope>
    <source>
        <strain evidence="2">GVMAG-M-3300027708-5</strain>
    </source>
</reference>
<dbReference type="AlphaFoldDB" id="A0A6C0JJH3"/>
<proteinExistence type="predicted"/>
<keyword evidence="1" id="KW-0472">Membrane</keyword>
<feature type="transmembrane region" description="Helical" evidence="1">
    <location>
        <begin position="6"/>
        <end position="25"/>
    </location>
</feature>
<organism evidence="2">
    <name type="scientific">viral metagenome</name>
    <dbReference type="NCBI Taxonomy" id="1070528"/>
    <lineage>
        <taxon>unclassified sequences</taxon>
        <taxon>metagenomes</taxon>
        <taxon>organismal metagenomes</taxon>
    </lineage>
</organism>
<keyword evidence="1" id="KW-1133">Transmembrane helix</keyword>
<accession>A0A6C0JJH3</accession>
<name>A0A6C0JJH3_9ZZZZ</name>
<sequence>MATSVSVLNYFAFFTLFIIGFVFIYQKFSEIIGFYLLIIVNLAFFFYVLNDLMKILETSLNFVTMVAIFAVVVGSVFHTVLLIFILMVVTNLKGKFEKKKGAPIELPVKYAIKMETIKRFMITCFCLGFIILYNLFYYKPQLEQNFSMLMTYFSFKSPTDNTFTKHSSLFLTLAASLILMGMSSKQVFDGNEFSKLSRQELMDG</sequence>
<evidence type="ECO:0000256" key="1">
    <source>
        <dbReference type="SAM" id="Phobius"/>
    </source>
</evidence>
<feature type="transmembrane region" description="Helical" evidence="1">
    <location>
        <begin position="32"/>
        <end position="50"/>
    </location>
</feature>
<keyword evidence="1" id="KW-0812">Transmembrane</keyword>
<evidence type="ECO:0000313" key="2">
    <source>
        <dbReference type="EMBL" id="QHU05201.1"/>
    </source>
</evidence>
<feature type="transmembrane region" description="Helical" evidence="1">
    <location>
        <begin position="62"/>
        <end position="89"/>
    </location>
</feature>
<feature type="transmembrane region" description="Helical" evidence="1">
    <location>
        <begin position="120"/>
        <end position="138"/>
    </location>
</feature>
<protein>
    <submittedName>
        <fullName evidence="2">Uncharacterized protein</fullName>
    </submittedName>
</protein>
<dbReference type="EMBL" id="MN740409">
    <property type="protein sequence ID" value="QHU05201.1"/>
    <property type="molecule type" value="Genomic_DNA"/>
</dbReference>